<organism evidence="2">
    <name type="scientific">marine sediment metagenome</name>
    <dbReference type="NCBI Taxonomy" id="412755"/>
    <lineage>
        <taxon>unclassified sequences</taxon>
        <taxon>metagenomes</taxon>
        <taxon>ecological metagenomes</taxon>
    </lineage>
</organism>
<sequence length="155" mass="18075">MAWHTNPEGLMRRSRRAFGEWLSRPQWDWFTTHTFKAEFVSPGQSDRAWYSWFNSLRMAAKAKGLTPSLYGELAPFYFRVAEYQDRGTLHFHALIGGVGDIRRLLFKDFWELQGYARILAYDPGKGANFYVGKYLTKDDGDIRFSHNLTQHLTTA</sequence>
<comment type="caution">
    <text evidence="2">The sequence shown here is derived from an EMBL/GenBank/DDBJ whole genome shotgun (WGS) entry which is preliminary data.</text>
</comment>
<dbReference type="AlphaFoldDB" id="X1S380"/>
<dbReference type="InterPro" id="IPR056906">
    <property type="entry name" value="ORF2/G2P_dom"/>
</dbReference>
<accession>X1S380</accession>
<feature type="domain" description="Replication-associated protein ORF2/G2P" evidence="1">
    <location>
        <begin position="29"/>
        <end position="138"/>
    </location>
</feature>
<reference evidence="2" key="1">
    <citation type="journal article" date="2014" name="Front. Microbiol.">
        <title>High frequency of phylogenetically diverse reductive dehalogenase-homologous genes in deep subseafloor sedimentary metagenomes.</title>
        <authorList>
            <person name="Kawai M."/>
            <person name="Futagami T."/>
            <person name="Toyoda A."/>
            <person name="Takaki Y."/>
            <person name="Nishi S."/>
            <person name="Hori S."/>
            <person name="Arai W."/>
            <person name="Tsubouchi T."/>
            <person name="Morono Y."/>
            <person name="Uchiyama I."/>
            <person name="Ito T."/>
            <person name="Fujiyama A."/>
            <person name="Inagaki F."/>
            <person name="Takami H."/>
        </authorList>
    </citation>
    <scope>NUCLEOTIDE SEQUENCE</scope>
    <source>
        <strain evidence="2">Expedition CK06-06</strain>
    </source>
</reference>
<gene>
    <name evidence="2" type="ORF">S12H4_03052</name>
</gene>
<evidence type="ECO:0000259" key="1">
    <source>
        <dbReference type="Pfam" id="PF23343"/>
    </source>
</evidence>
<protein>
    <recommendedName>
        <fullName evidence="1">Replication-associated protein ORF2/G2P domain-containing protein</fullName>
    </recommendedName>
</protein>
<name>X1S380_9ZZZZ</name>
<dbReference type="Pfam" id="PF23343">
    <property type="entry name" value="REP_ORF2-G2P"/>
    <property type="match status" value="1"/>
</dbReference>
<evidence type="ECO:0000313" key="2">
    <source>
        <dbReference type="EMBL" id="GAI69900.1"/>
    </source>
</evidence>
<dbReference type="EMBL" id="BARW01000818">
    <property type="protein sequence ID" value="GAI69900.1"/>
    <property type="molecule type" value="Genomic_DNA"/>
</dbReference>
<proteinExistence type="predicted"/>